<dbReference type="AlphaFoldDB" id="A0A916YV43"/>
<proteinExistence type="predicted"/>
<protein>
    <submittedName>
        <fullName evidence="1">Uncharacterized protein</fullName>
    </submittedName>
</protein>
<dbReference type="OrthoDB" id="9818731at2"/>
<reference evidence="1" key="2">
    <citation type="submission" date="2020-09" db="EMBL/GenBank/DDBJ databases">
        <authorList>
            <person name="Sun Q."/>
            <person name="Zhou Y."/>
        </authorList>
    </citation>
    <scope>NUCLEOTIDE SEQUENCE</scope>
    <source>
        <strain evidence="1">CGMCC 1.15360</strain>
    </source>
</reference>
<evidence type="ECO:0000313" key="1">
    <source>
        <dbReference type="EMBL" id="GGD61694.1"/>
    </source>
</evidence>
<reference evidence="1" key="1">
    <citation type="journal article" date="2014" name="Int. J. Syst. Evol. Microbiol.">
        <title>Complete genome sequence of Corynebacterium casei LMG S-19264T (=DSM 44701T), isolated from a smear-ripened cheese.</title>
        <authorList>
            <consortium name="US DOE Joint Genome Institute (JGI-PGF)"/>
            <person name="Walter F."/>
            <person name="Albersmeier A."/>
            <person name="Kalinowski J."/>
            <person name="Ruckert C."/>
        </authorList>
    </citation>
    <scope>NUCLEOTIDE SEQUENCE</scope>
    <source>
        <strain evidence="1">CGMCC 1.15360</strain>
    </source>
</reference>
<sequence length="219" mass="24153">MSGHSTYTLMQALTALAFSDPTPARLVPIAMEDGRWKCCPTAARARLRQAAQTLCYAGYRGDLKIWGKPITQSTDAAPNIGALKLLDQADCLQNRLFIHYRDALFSGSGSGDDFADTFEAEAGPGGFDYVCVDRNQLDRLLSASNHSTGKAERDCEVWLHRQFEADPTARKGKKAIAVDARKHFGQRLSGRGFDRAWARVAPLYGRTKAGRRKSNQNTK</sequence>
<evidence type="ECO:0000313" key="2">
    <source>
        <dbReference type="Proteomes" id="UP000612349"/>
    </source>
</evidence>
<dbReference type="RefSeq" id="WP_066773772.1">
    <property type="nucleotide sequence ID" value="NZ_BMIP01000001.1"/>
</dbReference>
<dbReference type="Proteomes" id="UP000612349">
    <property type="component" value="Unassembled WGS sequence"/>
</dbReference>
<keyword evidence="2" id="KW-1185">Reference proteome</keyword>
<gene>
    <name evidence="1" type="ORF">GCM10010990_08960</name>
</gene>
<accession>A0A916YV43</accession>
<organism evidence="1 2">
    <name type="scientific">Croceicoccus mobilis</name>
    <dbReference type="NCBI Taxonomy" id="1703339"/>
    <lineage>
        <taxon>Bacteria</taxon>
        <taxon>Pseudomonadati</taxon>
        <taxon>Pseudomonadota</taxon>
        <taxon>Alphaproteobacteria</taxon>
        <taxon>Sphingomonadales</taxon>
        <taxon>Erythrobacteraceae</taxon>
        <taxon>Croceicoccus</taxon>
    </lineage>
</organism>
<name>A0A916YV43_9SPHN</name>
<dbReference type="EMBL" id="BMIP01000001">
    <property type="protein sequence ID" value="GGD61694.1"/>
    <property type="molecule type" value="Genomic_DNA"/>
</dbReference>
<comment type="caution">
    <text evidence="1">The sequence shown here is derived from an EMBL/GenBank/DDBJ whole genome shotgun (WGS) entry which is preliminary data.</text>
</comment>